<evidence type="ECO:0000256" key="2">
    <source>
        <dbReference type="ARBA" id="ARBA00022448"/>
    </source>
</evidence>
<evidence type="ECO:0000256" key="1">
    <source>
        <dbReference type="ARBA" id="ARBA00004651"/>
    </source>
</evidence>
<keyword evidence="4" id="KW-0762">Sugar transport</keyword>
<evidence type="ECO:0000313" key="10">
    <source>
        <dbReference type="EMBL" id="SKC54395.1"/>
    </source>
</evidence>
<feature type="transmembrane region" description="Helical" evidence="9">
    <location>
        <begin position="227"/>
        <end position="248"/>
    </location>
</feature>
<keyword evidence="3" id="KW-1003">Cell membrane</keyword>
<reference evidence="10 11" key="1">
    <citation type="submission" date="2017-02" db="EMBL/GenBank/DDBJ databases">
        <authorList>
            <person name="Peterson S.W."/>
        </authorList>
    </citation>
    <scope>NUCLEOTIDE SEQUENCE [LARGE SCALE GENOMIC DNA]</scope>
    <source>
        <strain evidence="10 11">M1</strain>
    </source>
</reference>
<organism evidence="10 11">
    <name type="scientific">Maledivibacter halophilus</name>
    <dbReference type="NCBI Taxonomy" id="36842"/>
    <lineage>
        <taxon>Bacteria</taxon>
        <taxon>Bacillati</taxon>
        <taxon>Bacillota</taxon>
        <taxon>Clostridia</taxon>
        <taxon>Peptostreptococcales</taxon>
        <taxon>Caminicellaceae</taxon>
        <taxon>Maledivibacter</taxon>
    </lineage>
</organism>
<dbReference type="GO" id="GO:0005886">
    <property type="term" value="C:plasma membrane"/>
    <property type="evidence" value="ECO:0007669"/>
    <property type="project" value="UniProtKB-SubCell"/>
</dbReference>
<dbReference type="Pfam" id="PF03613">
    <property type="entry name" value="EIID-AGA"/>
    <property type="match status" value="1"/>
</dbReference>
<dbReference type="GO" id="GO:0009401">
    <property type="term" value="P:phosphoenolpyruvate-dependent sugar phosphotransferase system"/>
    <property type="evidence" value="ECO:0007669"/>
    <property type="project" value="UniProtKB-KW"/>
</dbReference>
<gene>
    <name evidence="10" type="ORF">SAMN02194393_01303</name>
</gene>
<feature type="transmembrane region" description="Helical" evidence="9">
    <location>
        <begin position="255"/>
        <end position="274"/>
    </location>
</feature>
<evidence type="ECO:0000256" key="8">
    <source>
        <dbReference type="ARBA" id="ARBA00023136"/>
    </source>
</evidence>
<accession>A0A1T5JSS4</accession>
<keyword evidence="8 9" id="KW-0472">Membrane</keyword>
<comment type="subcellular location">
    <subcellularLocation>
        <location evidence="1">Cell membrane</location>
        <topology evidence="1">Multi-pass membrane protein</topology>
    </subcellularLocation>
</comment>
<evidence type="ECO:0000256" key="6">
    <source>
        <dbReference type="ARBA" id="ARBA00022692"/>
    </source>
</evidence>
<protein>
    <submittedName>
        <fullName evidence="10">PTS system IID component, Man family (TC 4.A.6)</fullName>
    </submittedName>
</protein>
<proteinExistence type="predicted"/>
<dbReference type="PANTHER" id="PTHR32502:SF5">
    <property type="entry name" value="N-ACETYLGALACTOSAMINE PERMEASE IID COMPONENT-RELATED"/>
    <property type="match status" value="1"/>
</dbReference>
<keyword evidence="11" id="KW-1185">Reference proteome</keyword>
<keyword evidence="7 9" id="KW-1133">Transmembrane helix</keyword>
<dbReference type="PANTHER" id="PTHR32502">
    <property type="entry name" value="N-ACETYLGALACTOSAMINE PERMEASE II COMPONENT-RELATED"/>
    <property type="match status" value="1"/>
</dbReference>
<dbReference type="InterPro" id="IPR050303">
    <property type="entry name" value="GatZ_KbaZ_carbometab"/>
</dbReference>
<feature type="transmembrane region" description="Helical" evidence="9">
    <location>
        <begin position="143"/>
        <end position="163"/>
    </location>
</feature>
<feature type="transmembrane region" description="Helical" evidence="9">
    <location>
        <begin position="119"/>
        <end position="137"/>
    </location>
</feature>
<sequence length="275" mass="29752">MSENSTISKITKKDISKVWIIYYLGAELSNSYERLQSLIFCTSMIPVLKKLYTTKETLSEALKRHLNFFNTEGIFGTIIHGISVAMEEQKSNGENVPDSAITGIKTGLMGPVAGMGDSIVWAGIMPLIIGIFLPFAMEGSSMGGILPLVSYTAITLIISYALCHKGYKLGRESILNLLQDGRVKELINSASILGLFMMGALSASYINITTPLEINVLEGSPIVIQEILDSMAPGLLPLVAVFGIYGFLKKKGPRYNIILSSIIVISIVASILGIL</sequence>
<evidence type="ECO:0000256" key="7">
    <source>
        <dbReference type="ARBA" id="ARBA00022989"/>
    </source>
</evidence>
<dbReference type="STRING" id="36842.SAMN02194393_01303"/>
<dbReference type="PROSITE" id="PS51108">
    <property type="entry name" value="PTS_EIID"/>
    <property type="match status" value="1"/>
</dbReference>
<dbReference type="AlphaFoldDB" id="A0A1T5JSS4"/>
<dbReference type="EMBL" id="FUZT01000003">
    <property type="protein sequence ID" value="SKC54395.1"/>
    <property type="molecule type" value="Genomic_DNA"/>
</dbReference>
<evidence type="ECO:0000313" key="11">
    <source>
        <dbReference type="Proteomes" id="UP000190285"/>
    </source>
</evidence>
<evidence type="ECO:0000256" key="3">
    <source>
        <dbReference type="ARBA" id="ARBA00022475"/>
    </source>
</evidence>
<feature type="transmembrane region" description="Helical" evidence="9">
    <location>
        <begin position="186"/>
        <end position="207"/>
    </location>
</feature>
<dbReference type="Proteomes" id="UP000190285">
    <property type="component" value="Unassembled WGS sequence"/>
</dbReference>
<evidence type="ECO:0000256" key="5">
    <source>
        <dbReference type="ARBA" id="ARBA00022683"/>
    </source>
</evidence>
<evidence type="ECO:0000256" key="4">
    <source>
        <dbReference type="ARBA" id="ARBA00022597"/>
    </source>
</evidence>
<name>A0A1T5JSS4_9FIRM</name>
<dbReference type="OrthoDB" id="9795582at2"/>
<keyword evidence="5" id="KW-0598">Phosphotransferase system</keyword>
<keyword evidence="2" id="KW-0813">Transport</keyword>
<evidence type="ECO:0000256" key="9">
    <source>
        <dbReference type="SAM" id="Phobius"/>
    </source>
</evidence>
<dbReference type="InterPro" id="IPR004704">
    <property type="entry name" value="PTS_IID_man"/>
</dbReference>
<dbReference type="RefSeq" id="WP_079490278.1">
    <property type="nucleotide sequence ID" value="NZ_FUZT01000003.1"/>
</dbReference>
<keyword evidence="6 9" id="KW-0812">Transmembrane</keyword>